<evidence type="ECO:0000313" key="1">
    <source>
        <dbReference type="EMBL" id="SBR00044.1"/>
    </source>
</evidence>
<accession>A0A1A8IRS5</accession>
<sequence length="150" mass="17283">MEKQAKLHLMRVNNSQKSLNASEDDEDLWFTEVDETTYGHLKLKTYSVTTGFELSQENLKTLQSKLDALTLKTVDGDNLWSAFKLEDEHQHVCVRAANERVSQKNLKLDQICETLDVDSFWTIMEDKTIHAHLKEEAYKVADLISRNLGL</sequence>
<name>A0A1A8IRS5_NOTKU</name>
<reference evidence="1" key="2">
    <citation type="submission" date="2016-06" db="EMBL/GenBank/DDBJ databases">
        <title>The genome of a short-lived fish provides insights into sex chromosome evolution and the genetic control of aging.</title>
        <authorList>
            <person name="Reichwald K."/>
            <person name="Felder M."/>
            <person name="Petzold A."/>
            <person name="Koch P."/>
            <person name="Groth M."/>
            <person name="Platzer M."/>
        </authorList>
    </citation>
    <scope>NUCLEOTIDE SEQUENCE</scope>
    <source>
        <tissue evidence="1">Brain</tissue>
    </source>
</reference>
<dbReference type="EMBL" id="HAED01013599">
    <property type="protein sequence ID" value="SBR00044.1"/>
    <property type="molecule type" value="Transcribed_RNA"/>
</dbReference>
<organism evidence="1">
    <name type="scientific">Nothobranchius kuhntae</name>
    <name type="common">Beira killifish</name>
    <dbReference type="NCBI Taxonomy" id="321403"/>
    <lineage>
        <taxon>Eukaryota</taxon>
        <taxon>Metazoa</taxon>
        <taxon>Chordata</taxon>
        <taxon>Craniata</taxon>
        <taxon>Vertebrata</taxon>
        <taxon>Euteleostomi</taxon>
        <taxon>Actinopterygii</taxon>
        <taxon>Neopterygii</taxon>
        <taxon>Teleostei</taxon>
        <taxon>Neoteleostei</taxon>
        <taxon>Acanthomorphata</taxon>
        <taxon>Ovalentaria</taxon>
        <taxon>Atherinomorphae</taxon>
        <taxon>Cyprinodontiformes</taxon>
        <taxon>Nothobranchiidae</taxon>
        <taxon>Nothobranchius</taxon>
    </lineage>
</organism>
<dbReference type="AlphaFoldDB" id="A0A1A8IRS5"/>
<reference evidence="1" key="1">
    <citation type="submission" date="2016-05" db="EMBL/GenBank/DDBJ databases">
        <authorList>
            <person name="Lavstsen T."/>
            <person name="Jespersen J.S."/>
        </authorList>
    </citation>
    <scope>NUCLEOTIDE SEQUENCE</scope>
    <source>
        <tissue evidence="1">Brain</tissue>
    </source>
</reference>
<proteinExistence type="predicted"/>
<protein>
    <submittedName>
        <fullName evidence="1">Uncharacterized protein</fullName>
    </submittedName>
</protein>
<gene>
    <name evidence="1" type="primary">Nfu_g_1_006309</name>
</gene>